<feature type="signal peptide" evidence="1">
    <location>
        <begin position="1"/>
        <end position="19"/>
    </location>
</feature>
<evidence type="ECO:0000313" key="2">
    <source>
        <dbReference type="EMBL" id="CAG7717813.1"/>
    </source>
</evidence>
<sequence>MILFHFFLIVTILFPVALGADSSITCTNETKIEGWKICCDGGIYNINDPISSVESCDVEPENANLSFADSAWLAYDCNSEYLQAAEQVCTFGYVNSTGVSAGMYWDVTQDFIKRFSSMILARESFVSAFIIFVKKLLVDI</sequence>
<dbReference type="Proteomes" id="UP000708208">
    <property type="component" value="Unassembled WGS sequence"/>
</dbReference>
<protein>
    <submittedName>
        <fullName evidence="2">Uncharacterized protein</fullName>
    </submittedName>
</protein>
<reference evidence="2" key="1">
    <citation type="submission" date="2021-06" db="EMBL/GenBank/DDBJ databases">
        <authorList>
            <person name="Hodson N. C."/>
            <person name="Mongue J. A."/>
            <person name="Jaron S. K."/>
        </authorList>
    </citation>
    <scope>NUCLEOTIDE SEQUENCE</scope>
</reference>
<keyword evidence="3" id="KW-1185">Reference proteome</keyword>
<proteinExistence type="predicted"/>
<organism evidence="2 3">
    <name type="scientific">Allacma fusca</name>
    <dbReference type="NCBI Taxonomy" id="39272"/>
    <lineage>
        <taxon>Eukaryota</taxon>
        <taxon>Metazoa</taxon>
        <taxon>Ecdysozoa</taxon>
        <taxon>Arthropoda</taxon>
        <taxon>Hexapoda</taxon>
        <taxon>Collembola</taxon>
        <taxon>Symphypleona</taxon>
        <taxon>Sminthuridae</taxon>
        <taxon>Allacma</taxon>
    </lineage>
</organism>
<gene>
    <name evidence="2" type="ORF">AFUS01_LOCUS7250</name>
</gene>
<dbReference type="AlphaFoldDB" id="A0A8J2NQC3"/>
<feature type="chain" id="PRO_5035211438" evidence="1">
    <location>
        <begin position="20"/>
        <end position="140"/>
    </location>
</feature>
<keyword evidence="1" id="KW-0732">Signal</keyword>
<dbReference type="EMBL" id="CAJVCH010048795">
    <property type="protein sequence ID" value="CAG7717813.1"/>
    <property type="molecule type" value="Genomic_DNA"/>
</dbReference>
<evidence type="ECO:0000313" key="3">
    <source>
        <dbReference type="Proteomes" id="UP000708208"/>
    </source>
</evidence>
<name>A0A8J2NQC3_9HEXA</name>
<evidence type="ECO:0000256" key="1">
    <source>
        <dbReference type="SAM" id="SignalP"/>
    </source>
</evidence>
<accession>A0A8J2NQC3</accession>
<comment type="caution">
    <text evidence="2">The sequence shown here is derived from an EMBL/GenBank/DDBJ whole genome shotgun (WGS) entry which is preliminary data.</text>
</comment>